<evidence type="ECO:0000313" key="2">
    <source>
        <dbReference type="EMBL" id="CAD2076430.1"/>
    </source>
</evidence>
<organism evidence="2 3">
    <name type="scientific">Jeotgalicoccus meleagridis</name>
    <dbReference type="NCBI Taxonomy" id="2759181"/>
    <lineage>
        <taxon>Bacteria</taxon>
        <taxon>Bacillati</taxon>
        <taxon>Bacillota</taxon>
        <taxon>Bacilli</taxon>
        <taxon>Bacillales</taxon>
        <taxon>Staphylococcaceae</taxon>
        <taxon>Jeotgalicoccus</taxon>
    </lineage>
</organism>
<proteinExistence type="predicted"/>
<reference evidence="2 3" key="1">
    <citation type="submission" date="2020-07" db="EMBL/GenBank/DDBJ databases">
        <authorList>
            <person name="Criscuolo A."/>
        </authorList>
    </citation>
    <scope>NUCLEOTIDE SEQUENCE [LARGE SCALE GENOMIC DNA]</scope>
    <source>
        <strain evidence="2">CIP111649</strain>
    </source>
</reference>
<evidence type="ECO:0000313" key="3">
    <source>
        <dbReference type="Proteomes" id="UP000589351"/>
    </source>
</evidence>
<dbReference type="Pfam" id="PF13751">
    <property type="entry name" value="DDE_Tnp_1_6"/>
    <property type="match status" value="1"/>
</dbReference>
<feature type="domain" description="Transposase DDE" evidence="1">
    <location>
        <begin position="47"/>
        <end position="119"/>
    </location>
</feature>
<sequence length="208" mass="24007">MSFGIQRIHGHWIRFSIQCSTRSNTYQNILSQMLDMAVNPIMSVSSINMNLAYFKAQVKQTLSSPDGRHRYAQRKIDVETTFGNLKANLGFTRMSVRGHQSVRNELGIALMAVNLRKLARHSVGILLKLTKTGFGILKSRFQTQFYYFFRAFVPAPFFKYDIYRNTLPIIKPSAVDANEKNILDKEYLKNSLVFFSFNKLNWSKANCE</sequence>
<accession>A0A6V7RH95</accession>
<dbReference type="AlphaFoldDB" id="A0A6V7RH95"/>
<dbReference type="EMBL" id="CAJEWD010000007">
    <property type="protein sequence ID" value="CAD2076430.1"/>
    <property type="molecule type" value="Genomic_DNA"/>
</dbReference>
<dbReference type="Proteomes" id="UP000589351">
    <property type="component" value="Unassembled WGS sequence"/>
</dbReference>
<evidence type="ECO:0000259" key="1">
    <source>
        <dbReference type="Pfam" id="PF13751"/>
    </source>
</evidence>
<name>A0A6V7RH95_9STAP</name>
<keyword evidence="3" id="KW-1185">Reference proteome</keyword>
<protein>
    <recommendedName>
        <fullName evidence="1">Transposase DDE domain-containing protein</fullName>
    </recommendedName>
</protein>
<comment type="caution">
    <text evidence="2">The sequence shown here is derived from an EMBL/GenBank/DDBJ whole genome shotgun (WGS) entry which is preliminary data.</text>
</comment>
<gene>
    <name evidence="2" type="ORF">JEODO184_00967</name>
</gene>
<dbReference type="InterPro" id="IPR025668">
    <property type="entry name" value="Tnp_DDE_dom"/>
</dbReference>